<dbReference type="AlphaFoldDB" id="A0A6M3M4V8"/>
<evidence type="ECO:0000313" key="2">
    <source>
        <dbReference type="EMBL" id="QJB00725.1"/>
    </source>
</evidence>
<dbReference type="EMBL" id="MT143699">
    <property type="protein sequence ID" value="QJB00725.1"/>
    <property type="molecule type" value="Genomic_DNA"/>
</dbReference>
<proteinExistence type="predicted"/>
<sequence length="74" mass="9032">MTSACEIIHDIKNKYHELEETIDLLKKEYEKAFERGYAEGFMDGRKDEHDRIEHNKKLREEMAYEDRLMRNNLI</sequence>
<protein>
    <submittedName>
        <fullName evidence="2">Uncharacterized protein</fullName>
    </submittedName>
</protein>
<gene>
    <name evidence="2" type="ORF">MM171A00291_0033</name>
    <name evidence="3" type="ORF">MM171B00223_0024</name>
</gene>
<evidence type="ECO:0000313" key="3">
    <source>
        <dbReference type="EMBL" id="QJB04647.1"/>
    </source>
</evidence>
<feature type="coiled-coil region" evidence="1">
    <location>
        <begin position="8"/>
        <end position="35"/>
    </location>
</feature>
<evidence type="ECO:0000256" key="1">
    <source>
        <dbReference type="SAM" id="Coils"/>
    </source>
</evidence>
<organism evidence="2">
    <name type="scientific">viral metagenome</name>
    <dbReference type="NCBI Taxonomy" id="1070528"/>
    <lineage>
        <taxon>unclassified sequences</taxon>
        <taxon>metagenomes</taxon>
        <taxon>organismal metagenomes</taxon>
    </lineage>
</organism>
<reference evidence="2" key="1">
    <citation type="submission" date="2020-03" db="EMBL/GenBank/DDBJ databases">
        <title>The deep terrestrial virosphere.</title>
        <authorList>
            <person name="Holmfeldt K."/>
            <person name="Nilsson E."/>
            <person name="Simone D."/>
            <person name="Lopez-Fernandez M."/>
            <person name="Wu X."/>
            <person name="de Brujin I."/>
            <person name="Lundin D."/>
            <person name="Andersson A."/>
            <person name="Bertilsson S."/>
            <person name="Dopson M."/>
        </authorList>
    </citation>
    <scope>NUCLEOTIDE SEQUENCE</scope>
    <source>
        <strain evidence="2">MM171A00291</strain>
        <strain evidence="3">MM171B00223</strain>
    </source>
</reference>
<dbReference type="EMBL" id="MT143887">
    <property type="protein sequence ID" value="QJB04647.1"/>
    <property type="molecule type" value="Genomic_DNA"/>
</dbReference>
<keyword evidence="1" id="KW-0175">Coiled coil</keyword>
<name>A0A6M3M4V8_9ZZZZ</name>
<accession>A0A6M3M4V8</accession>